<feature type="non-terminal residue" evidence="1">
    <location>
        <position position="18"/>
    </location>
</feature>
<name>A0A1J8Q8Y0_9AGAM</name>
<protein>
    <submittedName>
        <fullName evidence="1">Uncharacterized protein</fullName>
    </submittedName>
</protein>
<reference evidence="1 2" key="1">
    <citation type="submission" date="2016-03" db="EMBL/GenBank/DDBJ databases">
        <title>Comparative genomics of the ectomycorrhizal sister species Rhizopogon vinicolor and Rhizopogon vesiculosus (Basidiomycota: Boletales) reveals a divergence of the mating type B locus.</title>
        <authorList>
            <person name="Mujic A.B."/>
            <person name="Kuo A."/>
            <person name="Tritt A."/>
            <person name="Lipzen A."/>
            <person name="Chen C."/>
            <person name="Johnson J."/>
            <person name="Sharma A."/>
            <person name="Barry K."/>
            <person name="Grigoriev I.V."/>
            <person name="Spatafora J.W."/>
        </authorList>
    </citation>
    <scope>NUCLEOTIDE SEQUENCE [LARGE SCALE GENOMIC DNA]</scope>
    <source>
        <strain evidence="1 2">AM-OR11-056</strain>
    </source>
</reference>
<accession>A0A1J8Q8Y0</accession>
<organism evidence="1 2">
    <name type="scientific">Rhizopogon vesiculosus</name>
    <dbReference type="NCBI Taxonomy" id="180088"/>
    <lineage>
        <taxon>Eukaryota</taxon>
        <taxon>Fungi</taxon>
        <taxon>Dikarya</taxon>
        <taxon>Basidiomycota</taxon>
        <taxon>Agaricomycotina</taxon>
        <taxon>Agaricomycetes</taxon>
        <taxon>Agaricomycetidae</taxon>
        <taxon>Boletales</taxon>
        <taxon>Suillineae</taxon>
        <taxon>Rhizopogonaceae</taxon>
        <taxon>Rhizopogon</taxon>
    </lineage>
</organism>
<evidence type="ECO:0000313" key="2">
    <source>
        <dbReference type="Proteomes" id="UP000183567"/>
    </source>
</evidence>
<comment type="caution">
    <text evidence="1">The sequence shown here is derived from an EMBL/GenBank/DDBJ whole genome shotgun (WGS) entry which is preliminary data.</text>
</comment>
<dbReference type="Proteomes" id="UP000183567">
    <property type="component" value="Unassembled WGS sequence"/>
</dbReference>
<sequence length="18" mass="2108">MIVTEKNVKLVRMTANIF</sequence>
<keyword evidence="2" id="KW-1185">Reference proteome</keyword>
<gene>
    <name evidence="1" type="ORF">AZE42_13388</name>
</gene>
<evidence type="ECO:0000313" key="1">
    <source>
        <dbReference type="EMBL" id="OJA08196.1"/>
    </source>
</evidence>
<dbReference type="EMBL" id="LVVM01006388">
    <property type="protein sequence ID" value="OJA08196.1"/>
    <property type="molecule type" value="Genomic_DNA"/>
</dbReference>
<proteinExistence type="predicted"/>
<dbReference type="AlphaFoldDB" id="A0A1J8Q8Y0"/>